<protein>
    <submittedName>
        <fullName evidence="1">Uncharacterized protein</fullName>
    </submittedName>
</protein>
<dbReference type="AlphaFoldDB" id="A0A951QIS3"/>
<evidence type="ECO:0000313" key="1">
    <source>
        <dbReference type="EMBL" id="MBW4661998.1"/>
    </source>
</evidence>
<reference evidence="1" key="2">
    <citation type="journal article" date="2022" name="Microbiol. Resour. Announc.">
        <title>Metagenome Sequencing to Explore Phylogenomics of Terrestrial Cyanobacteria.</title>
        <authorList>
            <person name="Ward R.D."/>
            <person name="Stajich J.E."/>
            <person name="Johansen J.R."/>
            <person name="Huntemann M."/>
            <person name="Clum A."/>
            <person name="Foster B."/>
            <person name="Foster B."/>
            <person name="Roux S."/>
            <person name="Palaniappan K."/>
            <person name="Varghese N."/>
            <person name="Mukherjee S."/>
            <person name="Reddy T.B.K."/>
            <person name="Daum C."/>
            <person name="Copeland A."/>
            <person name="Chen I.A."/>
            <person name="Ivanova N.N."/>
            <person name="Kyrpides N.C."/>
            <person name="Shapiro N."/>
            <person name="Eloe-Fadrosh E.A."/>
            <person name="Pietrasiak N."/>
        </authorList>
    </citation>
    <scope>NUCLEOTIDE SEQUENCE</scope>
    <source>
        <strain evidence="1">UHER 2000/2452</strain>
    </source>
</reference>
<accession>A0A951QIS3</accession>
<dbReference type="Pfam" id="PF16815">
    <property type="entry name" value="HRI1"/>
    <property type="match status" value="1"/>
</dbReference>
<dbReference type="EMBL" id="JAHHHD010000052">
    <property type="protein sequence ID" value="MBW4661998.1"/>
    <property type="molecule type" value="Genomic_DNA"/>
</dbReference>
<comment type="caution">
    <text evidence="1">The sequence shown here is derived from an EMBL/GenBank/DDBJ whole genome shotgun (WGS) entry which is preliminary data.</text>
</comment>
<dbReference type="Gene3D" id="2.40.128.320">
    <property type="entry name" value="Protein HRI1, N-terminal domain"/>
    <property type="match status" value="1"/>
</dbReference>
<name>A0A951QIS3_9CYAN</name>
<dbReference type="InterPro" id="IPR031818">
    <property type="entry name" value="Hri1"/>
</dbReference>
<dbReference type="Proteomes" id="UP000757435">
    <property type="component" value="Unassembled WGS sequence"/>
</dbReference>
<sequence length="277" mass="32250">MSSPYIGLWKRESIQWADASPYEDSIVFWLQAERYFADIRIPLNQPLPPQKPLLDLDSSELLKFAKFNAFAGTIDATDSWIRWNRTIDFKPDPNRIDQGSVHFKDENLIEIGEFEFEDEVQQYLEIWVPQSQDVSDRFVLELAQELNATTETVTYPKALWVIVGEHFIRLYDDRFYPPDFVTPSEVTGSALKQLMQFQADYGKRCGDIPWEIVLSNDPSRMGTALQAKMDYRAQWLDNILIETWTASTGETIEHHWNVRESTGDWELNRLTFLGQGQ</sequence>
<dbReference type="InterPro" id="IPR043047">
    <property type="entry name" value="Hri1_N_sf"/>
</dbReference>
<organism evidence="1 2">
    <name type="scientific">Drouetiella hepatica Uher 2000/2452</name>
    <dbReference type="NCBI Taxonomy" id="904376"/>
    <lineage>
        <taxon>Bacteria</taxon>
        <taxon>Bacillati</taxon>
        <taxon>Cyanobacteriota</taxon>
        <taxon>Cyanophyceae</taxon>
        <taxon>Oculatellales</taxon>
        <taxon>Oculatellaceae</taxon>
        <taxon>Drouetiella</taxon>
    </lineage>
</organism>
<proteinExistence type="predicted"/>
<reference evidence="1" key="1">
    <citation type="submission" date="2021-05" db="EMBL/GenBank/DDBJ databases">
        <authorList>
            <person name="Pietrasiak N."/>
            <person name="Ward R."/>
            <person name="Stajich J.E."/>
            <person name="Kurbessoian T."/>
        </authorList>
    </citation>
    <scope>NUCLEOTIDE SEQUENCE</scope>
    <source>
        <strain evidence="1">UHER 2000/2452</strain>
    </source>
</reference>
<evidence type="ECO:0000313" key="2">
    <source>
        <dbReference type="Proteomes" id="UP000757435"/>
    </source>
</evidence>
<gene>
    <name evidence="1" type="ORF">KME15_25335</name>
</gene>